<keyword evidence="4" id="KW-1185">Reference proteome</keyword>
<organism evidence="3 4">
    <name type="scientific">Butyricicoccus intestinisimiae</name>
    <dbReference type="NCBI Taxonomy" id="2841509"/>
    <lineage>
        <taxon>Bacteria</taxon>
        <taxon>Bacillati</taxon>
        <taxon>Bacillota</taxon>
        <taxon>Clostridia</taxon>
        <taxon>Eubacteriales</taxon>
        <taxon>Butyricicoccaceae</taxon>
        <taxon>Butyricicoccus</taxon>
    </lineage>
</organism>
<reference evidence="3 4" key="1">
    <citation type="submission" date="2021-06" db="EMBL/GenBank/DDBJ databases">
        <authorList>
            <person name="Sun Q."/>
            <person name="Li D."/>
        </authorList>
    </citation>
    <scope>NUCLEOTIDE SEQUENCE [LARGE SCALE GENOMIC DNA]</scope>
    <source>
        <strain evidence="3 4">MSJd-7</strain>
    </source>
</reference>
<comment type="caution">
    <text evidence="3">The sequence shown here is derived from an EMBL/GenBank/DDBJ whole genome shotgun (WGS) entry which is preliminary data.</text>
</comment>
<feature type="transmembrane region" description="Helical" evidence="1">
    <location>
        <begin position="261"/>
        <end position="283"/>
    </location>
</feature>
<name>A0ABS6ERL4_9FIRM</name>
<dbReference type="EMBL" id="JAHLQI010000003">
    <property type="protein sequence ID" value="MBU5490335.1"/>
    <property type="molecule type" value="Genomic_DNA"/>
</dbReference>
<accession>A0ABS6ERL4</accession>
<evidence type="ECO:0000313" key="4">
    <source>
        <dbReference type="Proteomes" id="UP000783588"/>
    </source>
</evidence>
<dbReference type="InterPro" id="IPR001173">
    <property type="entry name" value="Glyco_trans_2-like"/>
</dbReference>
<feature type="domain" description="Glycosyltransferase 2-like" evidence="2">
    <location>
        <begin position="6"/>
        <end position="135"/>
    </location>
</feature>
<gene>
    <name evidence="3" type="ORF">KQI75_06840</name>
</gene>
<keyword evidence="1" id="KW-0812">Transmembrane</keyword>
<dbReference type="CDD" id="cd04179">
    <property type="entry name" value="DPM_DPG-synthase_like"/>
    <property type="match status" value="1"/>
</dbReference>
<dbReference type="PANTHER" id="PTHR48090">
    <property type="entry name" value="UNDECAPRENYL-PHOSPHATE 4-DEOXY-4-FORMAMIDO-L-ARABINOSE TRANSFERASE-RELATED"/>
    <property type="match status" value="1"/>
</dbReference>
<evidence type="ECO:0000313" key="3">
    <source>
        <dbReference type="EMBL" id="MBU5490335.1"/>
    </source>
</evidence>
<evidence type="ECO:0000259" key="2">
    <source>
        <dbReference type="Pfam" id="PF00535"/>
    </source>
</evidence>
<keyword evidence="1" id="KW-1133">Transmembrane helix</keyword>
<evidence type="ECO:0000256" key="1">
    <source>
        <dbReference type="SAM" id="Phobius"/>
    </source>
</evidence>
<keyword evidence="1" id="KW-0472">Membrane</keyword>
<proteinExistence type="predicted"/>
<feature type="transmembrane region" description="Helical" evidence="1">
    <location>
        <begin position="230"/>
        <end position="255"/>
    </location>
</feature>
<dbReference type="RefSeq" id="WP_216469999.1">
    <property type="nucleotide sequence ID" value="NZ_JAHLQI010000003.1"/>
</dbReference>
<protein>
    <submittedName>
        <fullName evidence="3">Glycosyltransferase family 2 protein</fullName>
    </submittedName>
</protein>
<dbReference type="InterPro" id="IPR050256">
    <property type="entry name" value="Glycosyltransferase_2"/>
</dbReference>
<dbReference type="Pfam" id="PF00535">
    <property type="entry name" value="Glycos_transf_2"/>
    <property type="match status" value="1"/>
</dbReference>
<dbReference type="Proteomes" id="UP000783588">
    <property type="component" value="Unassembled WGS sequence"/>
</dbReference>
<dbReference type="PANTHER" id="PTHR48090:SF7">
    <property type="entry name" value="RFBJ PROTEIN"/>
    <property type="match status" value="1"/>
</dbReference>
<sequence length="315" mass="36147">MDRIAVLIPCYNESQTITKVVTDFRKTLPEAVIYVYDNNSTDGTDELARKAGAVVRYEYQQGKGNVVRRMFQEVEADCYIMVDGDDTYPAVHAREMADKVLQRNADMVVGDRLSSTYFTENKRRFHNSGNTFVRKSINWLFHNSIKDIMTGYRAFSYRFVKTFPVLSHGFEIETEMSIHAVDKNLAVENVIIDYQDRPEGSESKLNTVSDGMKVLRTIARLFRCYQPQKFFGAIAALLLIISLLFFVPILCTYFADGLVPRFPTLVVCGFTALAAVQCFFAGMQLQNIVQKNKQDFEMQLQRAMKEQREAHEETH</sequence>